<keyword evidence="7" id="KW-1185">Reference proteome</keyword>
<dbReference type="EMBL" id="FQUS01000005">
    <property type="protein sequence ID" value="SHF11789.1"/>
    <property type="molecule type" value="Genomic_DNA"/>
</dbReference>
<dbReference type="InterPro" id="IPR006143">
    <property type="entry name" value="RND_pump_MFP"/>
</dbReference>
<dbReference type="Gene3D" id="2.40.30.170">
    <property type="match status" value="1"/>
</dbReference>
<dbReference type="Gene3D" id="2.40.420.20">
    <property type="match status" value="1"/>
</dbReference>
<evidence type="ECO:0000259" key="4">
    <source>
        <dbReference type="Pfam" id="PF25954"/>
    </source>
</evidence>
<dbReference type="InterPro" id="IPR051909">
    <property type="entry name" value="MFP_Cation_Efflux"/>
</dbReference>
<dbReference type="GO" id="GO:0046914">
    <property type="term" value="F:transition metal ion binding"/>
    <property type="evidence" value="ECO:0007669"/>
    <property type="project" value="TreeGrafter"/>
</dbReference>
<evidence type="ECO:0000256" key="3">
    <source>
        <dbReference type="SAM" id="MobiDB-lite"/>
    </source>
</evidence>
<protein>
    <submittedName>
        <fullName evidence="6">RND family efflux transporter, MFP subunit</fullName>
    </submittedName>
</protein>
<organism evidence="6 7">
    <name type="scientific">Fodinibius roseus</name>
    <dbReference type="NCBI Taxonomy" id="1194090"/>
    <lineage>
        <taxon>Bacteria</taxon>
        <taxon>Pseudomonadati</taxon>
        <taxon>Balneolota</taxon>
        <taxon>Balneolia</taxon>
        <taxon>Balneolales</taxon>
        <taxon>Balneolaceae</taxon>
        <taxon>Fodinibius</taxon>
    </lineage>
</organism>
<dbReference type="Pfam" id="PF25975">
    <property type="entry name" value="CzcB_C"/>
    <property type="match status" value="1"/>
</dbReference>
<dbReference type="GO" id="GO:0030288">
    <property type="term" value="C:outer membrane-bounded periplasmic space"/>
    <property type="evidence" value="ECO:0007669"/>
    <property type="project" value="TreeGrafter"/>
</dbReference>
<feature type="compositionally biased region" description="Basic and acidic residues" evidence="3">
    <location>
        <begin position="69"/>
        <end position="85"/>
    </location>
</feature>
<feature type="domain" description="CusB-like beta-barrel" evidence="4">
    <location>
        <begin position="418"/>
        <end position="498"/>
    </location>
</feature>
<evidence type="ECO:0000313" key="6">
    <source>
        <dbReference type="EMBL" id="SHF11789.1"/>
    </source>
</evidence>
<accession>A0A1M4Z147</accession>
<feature type="compositionally biased region" description="Low complexity" evidence="3">
    <location>
        <begin position="38"/>
        <end position="50"/>
    </location>
</feature>
<reference evidence="6 7" key="1">
    <citation type="submission" date="2016-11" db="EMBL/GenBank/DDBJ databases">
        <authorList>
            <person name="Jaros S."/>
            <person name="Januszkiewicz K."/>
            <person name="Wedrychowicz H."/>
        </authorList>
    </citation>
    <scope>NUCLEOTIDE SEQUENCE [LARGE SCALE GENOMIC DNA]</scope>
    <source>
        <strain evidence="6 7">DSM 21986</strain>
    </source>
</reference>
<evidence type="ECO:0000313" key="7">
    <source>
        <dbReference type="Proteomes" id="UP000184041"/>
    </source>
</evidence>
<dbReference type="Proteomes" id="UP000184041">
    <property type="component" value="Unassembled WGS sequence"/>
</dbReference>
<dbReference type="PANTHER" id="PTHR30097">
    <property type="entry name" value="CATION EFFLUX SYSTEM PROTEIN CUSB"/>
    <property type="match status" value="1"/>
</dbReference>
<keyword evidence="2" id="KW-0813">Transport</keyword>
<proteinExistence type="inferred from homology"/>
<dbReference type="AlphaFoldDB" id="A0A1M4Z147"/>
<feature type="region of interest" description="Disordered" evidence="3">
    <location>
        <begin position="22"/>
        <end position="98"/>
    </location>
</feature>
<dbReference type="PROSITE" id="PS51257">
    <property type="entry name" value="PROKAR_LIPOPROTEIN"/>
    <property type="match status" value="1"/>
</dbReference>
<dbReference type="GO" id="GO:0060003">
    <property type="term" value="P:copper ion export"/>
    <property type="evidence" value="ECO:0007669"/>
    <property type="project" value="TreeGrafter"/>
</dbReference>
<evidence type="ECO:0000259" key="5">
    <source>
        <dbReference type="Pfam" id="PF25975"/>
    </source>
</evidence>
<dbReference type="GO" id="GO:0022857">
    <property type="term" value="F:transmembrane transporter activity"/>
    <property type="evidence" value="ECO:0007669"/>
    <property type="project" value="InterPro"/>
</dbReference>
<feature type="compositionally biased region" description="Basic and acidic residues" evidence="3">
    <location>
        <begin position="25"/>
        <end position="37"/>
    </location>
</feature>
<name>A0A1M4Z147_9BACT</name>
<dbReference type="STRING" id="1194090.SAMN05443144_105218"/>
<evidence type="ECO:0000256" key="1">
    <source>
        <dbReference type="ARBA" id="ARBA00009477"/>
    </source>
</evidence>
<dbReference type="NCBIfam" id="TIGR01730">
    <property type="entry name" value="RND_mfp"/>
    <property type="match status" value="1"/>
</dbReference>
<comment type="similarity">
    <text evidence="1">Belongs to the membrane fusion protein (MFP) (TC 8.A.1) family.</text>
</comment>
<dbReference type="OrthoDB" id="9809068at2"/>
<sequence length="581" mass="63372">MKRLFVTTSILVGLLLAGCGSGDSGHSHGEGSDHSHGQETQTEQQSSQETQEGHGHPHPGEDESQTEEDGQHSHDVETHTDHANDNETGSQAAVVESEGAGAVTHWTNETELFMEYPEIIVGQEATFAVHLTRLSDFAPLSNSTVTFALESSEGAQLSVTENEVQIPGIYGPDLTFDQAGRYDLTIMISGMVNDTMQVNGIPVYNSASEIPQTHAEEDPNLITFLKEQQWDIPFGTQEVQQRTLTETVDATGEIMAAQNSQAVVSAPFSGIILSSQNGNLPVVGQQLQKGASMAVLNPAIQSGGGDNYAQQFINAQSELELAEASLERSKRLYQKEAIPQIELHKARIEYRQALTRYQTINEVIQVDTAAVEGYGKSAESYRFALKAPLSGTIIQSYVTPGMQVEAGQPLYRIANASRVWLKAHVPAAQQSRIANANQAAFRVQGDNRLYEVSELDGRLISRGNSIDPKNRTLSLIYELDNTQNRLPLGMFSTVHINTDTKENVMAIPQSALIEEEGNYNVYVHVSGESFRKQRVTTGIEHRGWVEITSGLQGGEHVVTENAYQVKLASLSSEAPSHGHSH</sequence>
<feature type="compositionally biased region" description="Basic and acidic residues" evidence="3">
    <location>
        <begin position="51"/>
        <end position="61"/>
    </location>
</feature>
<dbReference type="GO" id="GO:0015679">
    <property type="term" value="P:plasma membrane copper ion transport"/>
    <property type="evidence" value="ECO:0007669"/>
    <property type="project" value="TreeGrafter"/>
</dbReference>
<dbReference type="Gene3D" id="1.10.287.470">
    <property type="entry name" value="Helix hairpin bin"/>
    <property type="match status" value="1"/>
</dbReference>
<dbReference type="RefSeq" id="WP_073061152.1">
    <property type="nucleotide sequence ID" value="NZ_FQUS01000005.1"/>
</dbReference>
<dbReference type="GO" id="GO:0016020">
    <property type="term" value="C:membrane"/>
    <property type="evidence" value="ECO:0007669"/>
    <property type="project" value="InterPro"/>
</dbReference>
<feature type="domain" description="CzcB-like C-terminal circularly permuted SH3-like" evidence="5">
    <location>
        <begin position="506"/>
        <end position="566"/>
    </location>
</feature>
<evidence type="ECO:0000256" key="2">
    <source>
        <dbReference type="ARBA" id="ARBA00022448"/>
    </source>
</evidence>
<dbReference type="SUPFAM" id="SSF111369">
    <property type="entry name" value="HlyD-like secretion proteins"/>
    <property type="match status" value="1"/>
</dbReference>
<dbReference type="InterPro" id="IPR058649">
    <property type="entry name" value="CzcB_C"/>
</dbReference>
<dbReference type="InterPro" id="IPR058792">
    <property type="entry name" value="Beta-barrel_RND_2"/>
</dbReference>
<gene>
    <name evidence="6" type="ORF">SAMN05443144_105218</name>
</gene>
<dbReference type="PANTHER" id="PTHR30097:SF15">
    <property type="entry name" value="CATION EFFLUX SYSTEM PROTEIN CUSB"/>
    <property type="match status" value="1"/>
</dbReference>
<dbReference type="Pfam" id="PF25954">
    <property type="entry name" value="Beta-barrel_RND_2"/>
    <property type="match status" value="1"/>
</dbReference>